<dbReference type="EMBL" id="CP001277">
    <property type="protein sequence ID" value="ACQ67239.1"/>
    <property type="molecule type" value="Genomic_DNA"/>
</dbReference>
<dbReference type="HOGENOM" id="CLU_3062169_0_0_6"/>
<name>C4K3U6_HAMD5</name>
<accession>C4K3U6</accession>
<sequence length="53" mass="5675">MRGISNLCEKQPYSTSYGLAGVIVDGISGAVCCSEFNKPAILNNSENDCDENF</sequence>
<evidence type="ECO:0000313" key="2">
    <source>
        <dbReference type="Proteomes" id="UP000002334"/>
    </source>
</evidence>
<reference evidence="1 2" key="1">
    <citation type="journal article" date="2009" name="Proc. Natl. Acad. Sci. U.S.A.">
        <title>Hamiltonella defensa, genome evolution of protective bacterial endosymbiont from pathogenic ancestors.</title>
        <authorList>
            <person name="Degnan P.H."/>
            <person name="Yu Y."/>
            <person name="Sisneros N."/>
            <person name="Wing R.A."/>
            <person name="Moran N.A."/>
        </authorList>
    </citation>
    <scope>NUCLEOTIDE SEQUENCE [LARGE SCALE GENOMIC DNA]</scope>
    <source>
        <strain evidence="2">5AT</strain>
    </source>
</reference>
<evidence type="ECO:0000313" key="1">
    <source>
        <dbReference type="EMBL" id="ACQ67239.1"/>
    </source>
</evidence>
<dbReference type="KEGG" id="hde:HDEF_0485"/>
<proteinExistence type="predicted"/>
<organism evidence="1 2">
    <name type="scientific">Hamiltonella defensa subsp. Acyrthosiphon pisum (strain 5AT)</name>
    <dbReference type="NCBI Taxonomy" id="572265"/>
    <lineage>
        <taxon>Bacteria</taxon>
        <taxon>Pseudomonadati</taxon>
        <taxon>Pseudomonadota</taxon>
        <taxon>Gammaproteobacteria</taxon>
        <taxon>Enterobacterales</taxon>
        <taxon>Enterobacteriaceae</taxon>
        <taxon>aphid secondary symbionts</taxon>
        <taxon>Candidatus Williamhamiltonella</taxon>
    </lineage>
</organism>
<protein>
    <submittedName>
        <fullName evidence="1">Uncharacterized protein</fullName>
    </submittedName>
</protein>
<gene>
    <name evidence="1" type="ordered locus">HDEF_0485</name>
</gene>
<dbReference type="AlphaFoldDB" id="C4K3U6"/>
<dbReference type="Proteomes" id="UP000002334">
    <property type="component" value="Chromosome"/>
</dbReference>
<keyword evidence="2" id="KW-1185">Reference proteome</keyword>